<evidence type="ECO:0000256" key="2">
    <source>
        <dbReference type="ARBA" id="ARBA00022692"/>
    </source>
</evidence>
<evidence type="ECO:0000256" key="7">
    <source>
        <dbReference type="SAM" id="Phobius"/>
    </source>
</evidence>
<name>A0A059BND6_EUCGR</name>
<dbReference type="EMBL" id="KK198758">
    <property type="protein sequence ID" value="KCW67220.1"/>
    <property type="molecule type" value="Genomic_DNA"/>
</dbReference>
<accession>A0A059BND6</accession>
<feature type="transmembrane region" description="Helical" evidence="7">
    <location>
        <begin position="91"/>
        <end position="111"/>
    </location>
</feature>
<proteinExistence type="inferred from homology"/>
<keyword evidence="5 7" id="KW-0472">Membrane</keyword>
<keyword evidence="2 7" id="KW-0812">Transmembrane</keyword>
<dbReference type="Pfam" id="PF06749">
    <property type="entry name" value="DUF1218"/>
    <property type="match status" value="1"/>
</dbReference>
<dbReference type="OMA" id="GFMCICC"/>
<sequence length="170" mass="18250">MANVRAFACLLVVAMDVLAGVLAVEAEAAKNKAQKSSKSLACKELRNHSFELALAATVLLALAHVSSNLLGGCICICSVDEIEQSSSNRQLWFACLVSSWIVAAVGFPMLVFGMLENLKLQGSCRFLHPHFLLIGGGLCFVHGLLCIILYVSSVVSFKRDKAGGREARPR</sequence>
<evidence type="ECO:0000256" key="1">
    <source>
        <dbReference type="ARBA" id="ARBA00004127"/>
    </source>
</evidence>
<evidence type="ECO:0000256" key="6">
    <source>
        <dbReference type="ARBA" id="ARBA00029467"/>
    </source>
</evidence>
<dbReference type="AlphaFoldDB" id="A0A059BND6"/>
<gene>
    <name evidence="9" type="ORF">EUGRSUZ_F01002</name>
</gene>
<dbReference type="InParanoid" id="A0A059BND6"/>
<dbReference type="InterPro" id="IPR052222">
    <property type="entry name" value="DESIGUAL"/>
</dbReference>
<feature type="signal peptide" evidence="8">
    <location>
        <begin position="1"/>
        <end position="23"/>
    </location>
</feature>
<protein>
    <submittedName>
        <fullName evidence="9">Uncharacterized protein</fullName>
    </submittedName>
</protein>
<dbReference type="STRING" id="71139.A0A059BND6"/>
<evidence type="ECO:0000256" key="4">
    <source>
        <dbReference type="ARBA" id="ARBA00022989"/>
    </source>
</evidence>
<dbReference type="eggNOG" id="ENOG502RXRV">
    <property type="taxonomic scope" value="Eukaryota"/>
</dbReference>
<dbReference type="Gramene" id="KCW67220">
    <property type="protein sequence ID" value="KCW67220"/>
    <property type="gene ID" value="EUGRSUZ_F01002"/>
</dbReference>
<dbReference type="InterPro" id="IPR009606">
    <property type="entry name" value="DEAL/Modifying_wall_lignin1/2"/>
</dbReference>
<evidence type="ECO:0000256" key="8">
    <source>
        <dbReference type="SAM" id="SignalP"/>
    </source>
</evidence>
<feature type="transmembrane region" description="Helical" evidence="7">
    <location>
        <begin position="131"/>
        <end position="151"/>
    </location>
</feature>
<evidence type="ECO:0000256" key="3">
    <source>
        <dbReference type="ARBA" id="ARBA00022729"/>
    </source>
</evidence>
<reference evidence="9" key="1">
    <citation type="submission" date="2013-07" db="EMBL/GenBank/DDBJ databases">
        <title>The genome of Eucalyptus grandis.</title>
        <authorList>
            <person name="Schmutz J."/>
            <person name="Hayes R."/>
            <person name="Myburg A."/>
            <person name="Tuskan G."/>
            <person name="Grattapaglia D."/>
            <person name="Rokhsar D.S."/>
        </authorList>
    </citation>
    <scope>NUCLEOTIDE SEQUENCE</scope>
    <source>
        <tissue evidence="9">Leaf extractions</tissue>
    </source>
</reference>
<evidence type="ECO:0000256" key="5">
    <source>
        <dbReference type="ARBA" id="ARBA00023136"/>
    </source>
</evidence>
<keyword evidence="3 8" id="KW-0732">Signal</keyword>
<feature type="chain" id="PRO_5001574482" evidence="8">
    <location>
        <begin position="24"/>
        <end position="170"/>
    </location>
</feature>
<dbReference type="PANTHER" id="PTHR31769">
    <property type="entry name" value="OS07G0462200 PROTEIN-RELATED"/>
    <property type="match status" value="1"/>
</dbReference>
<evidence type="ECO:0000313" key="9">
    <source>
        <dbReference type="EMBL" id="KCW67220.1"/>
    </source>
</evidence>
<feature type="transmembrane region" description="Helical" evidence="7">
    <location>
        <begin position="52"/>
        <end position="79"/>
    </location>
</feature>
<dbReference type="GO" id="GO:0012505">
    <property type="term" value="C:endomembrane system"/>
    <property type="evidence" value="ECO:0007669"/>
    <property type="project" value="UniProtKB-SubCell"/>
</dbReference>
<comment type="subcellular location">
    <subcellularLocation>
        <location evidence="1">Endomembrane system</location>
        <topology evidence="1">Multi-pass membrane protein</topology>
    </subcellularLocation>
</comment>
<comment type="similarity">
    <text evidence="6">Belongs to the DESIGUAL family.</text>
</comment>
<keyword evidence="4 7" id="KW-1133">Transmembrane helix</keyword>
<organism evidence="9">
    <name type="scientific">Eucalyptus grandis</name>
    <name type="common">Flooded gum</name>
    <dbReference type="NCBI Taxonomy" id="71139"/>
    <lineage>
        <taxon>Eukaryota</taxon>
        <taxon>Viridiplantae</taxon>
        <taxon>Streptophyta</taxon>
        <taxon>Embryophyta</taxon>
        <taxon>Tracheophyta</taxon>
        <taxon>Spermatophyta</taxon>
        <taxon>Magnoliopsida</taxon>
        <taxon>eudicotyledons</taxon>
        <taxon>Gunneridae</taxon>
        <taxon>Pentapetalae</taxon>
        <taxon>rosids</taxon>
        <taxon>malvids</taxon>
        <taxon>Myrtales</taxon>
        <taxon>Myrtaceae</taxon>
        <taxon>Myrtoideae</taxon>
        <taxon>Eucalypteae</taxon>
        <taxon>Eucalyptus</taxon>
    </lineage>
</organism>